<evidence type="ECO:0000313" key="2">
    <source>
        <dbReference type="Proteomes" id="UP000772181"/>
    </source>
</evidence>
<dbReference type="Proteomes" id="UP000772181">
    <property type="component" value="Unassembled WGS sequence"/>
</dbReference>
<accession>A0A933GNR0</accession>
<dbReference type="EMBL" id="JACQWF010000438">
    <property type="protein sequence ID" value="MBI4596723.1"/>
    <property type="molecule type" value="Genomic_DNA"/>
</dbReference>
<reference evidence="1" key="1">
    <citation type="submission" date="2020-07" db="EMBL/GenBank/DDBJ databases">
        <title>Huge and variable diversity of episymbiotic CPR bacteria and DPANN archaea in groundwater ecosystems.</title>
        <authorList>
            <person name="He C.Y."/>
            <person name="Keren R."/>
            <person name="Whittaker M."/>
            <person name="Farag I.F."/>
            <person name="Doudna J."/>
            <person name="Cate J.H.D."/>
            <person name="Banfield J.F."/>
        </authorList>
    </citation>
    <scope>NUCLEOTIDE SEQUENCE</scope>
    <source>
        <strain evidence="1">NC_groundwater_1482_Ag_S-0.65um_47_24</strain>
    </source>
</reference>
<dbReference type="PANTHER" id="PTHR42793">
    <property type="entry name" value="COA BINDING DOMAIN CONTAINING PROTEIN"/>
    <property type="match status" value="1"/>
</dbReference>
<proteinExistence type="predicted"/>
<evidence type="ECO:0000313" key="1">
    <source>
        <dbReference type="EMBL" id="MBI4596723.1"/>
    </source>
</evidence>
<dbReference type="InterPro" id="IPR016102">
    <property type="entry name" value="Succinyl-CoA_synth-like"/>
</dbReference>
<dbReference type="SUPFAM" id="SSF52210">
    <property type="entry name" value="Succinyl-CoA synthetase domains"/>
    <property type="match status" value="1"/>
</dbReference>
<dbReference type="Gene3D" id="3.40.50.261">
    <property type="entry name" value="Succinyl-CoA synthetase domains"/>
    <property type="match status" value="1"/>
</dbReference>
<gene>
    <name evidence="1" type="ORF">HY730_10190</name>
</gene>
<comment type="caution">
    <text evidence="1">The sequence shown here is derived from an EMBL/GenBank/DDBJ whole genome shotgun (WGS) entry which is preliminary data.</text>
</comment>
<protein>
    <submittedName>
        <fullName evidence="1">Uncharacterized protein</fullName>
    </submittedName>
</protein>
<dbReference type="PANTHER" id="PTHR42793:SF1">
    <property type="entry name" value="PEPTIDYL-LYSINE N-ACETYLTRANSFERASE PATZ"/>
    <property type="match status" value="1"/>
</dbReference>
<dbReference type="AlphaFoldDB" id="A0A933GNR0"/>
<organism evidence="1 2">
    <name type="scientific">Tectimicrobiota bacterium</name>
    <dbReference type="NCBI Taxonomy" id="2528274"/>
    <lineage>
        <taxon>Bacteria</taxon>
        <taxon>Pseudomonadati</taxon>
        <taxon>Nitrospinota/Tectimicrobiota group</taxon>
        <taxon>Candidatus Tectimicrobiota</taxon>
    </lineage>
</organism>
<sequence length="137" mass="15509">MGLEVPKLSEKTRANIEELIKGALPPSAGLSNPVDLVWPPDNIRLHIVTQTMRLMAQEVDSFMFIGYHPFNDPKLSEELIKVRDELQKPIFVIPGHHTENRSYMASVTKAGLPSFFTPYRACQAMATLVRYATRKKN</sequence>
<name>A0A933GNR0_UNCTE</name>